<dbReference type="GO" id="GO:0008194">
    <property type="term" value="F:UDP-glycosyltransferase activity"/>
    <property type="evidence" value="ECO:0007669"/>
    <property type="project" value="InterPro"/>
</dbReference>
<dbReference type="STRING" id="3469.A0A4Y7J643"/>
<dbReference type="AlphaFoldDB" id="A0A4Y7J643"/>
<dbReference type="Gramene" id="RZC55115">
    <property type="protein sequence ID" value="RZC55115"/>
    <property type="gene ID" value="C5167_013976"/>
</dbReference>
<evidence type="ECO:0000256" key="3">
    <source>
        <dbReference type="ARBA" id="ARBA00022679"/>
    </source>
</evidence>
<evidence type="ECO:0000313" key="7">
    <source>
        <dbReference type="Proteomes" id="UP000316621"/>
    </source>
</evidence>
<proteinExistence type="inferred from homology"/>
<dbReference type="FunFam" id="3.40.50.2000:FF:000056">
    <property type="entry name" value="Glycosyltransferase"/>
    <property type="match status" value="1"/>
</dbReference>
<evidence type="ECO:0000256" key="1">
    <source>
        <dbReference type="ARBA" id="ARBA00009995"/>
    </source>
</evidence>
<dbReference type="CDD" id="cd03784">
    <property type="entry name" value="GT1_Gtf-like"/>
    <property type="match status" value="1"/>
</dbReference>
<protein>
    <recommendedName>
        <fullName evidence="5">Glycosyltransferase</fullName>
        <ecNumber evidence="5">2.4.1.-</ecNumber>
    </recommendedName>
</protein>
<evidence type="ECO:0000256" key="5">
    <source>
        <dbReference type="RuleBase" id="RU362057"/>
    </source>
</evidence>
<organism evidence="6 7">
    <name type="scientific">Papaver somniferum</name>
    <name type="common">Opium poppy</name>
    <dbReference type="NCBI Taxonomy" id="3469"/>
    <lineage>
        <taxon>Eukaryota</taxon>
        <taxon>Viridiplantae</taxon>
        <taxon>Streptophyta</taxon>
        <taxon>Embryophyta</taxon>
        <taxon>Tracheophyta</taxon>
        <taxon>Spermatophyta</taxon>
        <taxon>Magnoliopsida</taxon>
        <taxon>Ranunculales</taxon>
        <taxon>Papaveraceae</taxon>
        <taxon>Papaveroideae</taxon>
        <taxon>Papaver</taxon>
    </lineage>
</organism>
<name>A0A4Y7J643_PAPSO</name>
<dbReference type="Pfam" id="PF00201">
    <property type="entry name" value="UDPGT"/>
    <property type="match status" value="1"/>
</dbReference>
<evidence type="ECO:0000256" key="2">
    <source>
        <dbReference type="ARBA" id="ARBA00022676"/>
    </source>
</evidence>
<dbReference type="PROSITE" id="PS00375">
    <property type="entry name" value="UDPGT"/>
    <property type="match status" value="1"/>
</dbReference>
<dbReference type="Gene3D" id="3.40.50.2000">
    <property type="entry name" value="Glycogen Phosphorylase B"/>
    <property type="match status" value="2"/>
</dbReference>
<comment type="similarity">
    <text evidence="1 4">Belongs to the UDP-glycosyltransferase family.</text>
</comment>
<keyword evidence="2 4" id="KW-0328">Glycosyltransferase</keyword>
<dbReference type="PANTHER" id="PTHR48046:SF1">
    <property type="entry name" value="GLYCOSYLTRANSFERASE-RELATED"/>
    <property type="match status" value="1"/>
</dbReference>
<dbReference type="InterPro" id="IPR002213">
    <property type="entry name" value="UDP_glucos_trans"/>
</dbReference>
<dbReference type="InterPro" id="IPR035595">
    <property type="entry name" value="UDP_glycos_trans_CS"/>
</dbReference>
<reference evidence="6 7" key="1">
    <citation type="journal article" date="2018" name="Science">
        <title>The opium poppy genome and morphinan production.</title>
        <authorList>
            <person name="Guo L."/>
            <person name="Winzer T."/>
            <person name="Yang X."/>
            <person name="Li Y."/>
            <person name="Ning Z."/>
            <person name="He Z."/>
            <person name="Teodor R."/>
            <person name="Lu Y."/>
            <person name="Bowser T.A."/>
            <person name="Graham I.A."/>
            <person name="Ye K."/>
        </authorList>
    </citation>
    <scope>NUCLEOTIDE SEQUENCE [LARGE SCALE GENOMIC DNA]</scope>
    <source>
        <strain evidence="7">cv. HN1</strain>
        <tissue evidence="6">Leaves</tissue>
    </source>
</reference>
<keyword evidence="3 4" id="KW-0808">Transferase</keyword>
<dbReference type="EMBL" id="CM010717">
    <property type="protein sequence ID" value="RZC55115.1"/>
    <property type="molecule type" value="Genomic_DNA"/>
</dbReference>
<dbReference type="SUPFAM" id="SSF53756">
    <property type="entry name" value="UDP-Glycosyltransferase/glycogen phosphorylase"/>
    <property type="match status" value="1"/>
</dbReference>
<dbReference type="EC" id="2.4.1.-" evidence="5"/>
<dbReference type="Proteomes" id="UP000316621">
    <property type="component" value="Chromosome 3"/>
</dbReference>
<evidence type="ECO:0000313" key="6">
    <source>
        <dbReference type="EMBL" id="RZC55115.1"/>
    </source>
</evidence>
<accession>A0A4Y7J643</accession>
<sequence>MDMKEEQLKLVTAHSMETSSVTPTKQTHVAILTSPGMGHIIPSLELESPTLQNNQDGLNVINLPPVDMTHLVAGETSLVVRITTIVRESLASLRSIIETSQQIPTVLIIDLFSTDALDIADEFKMSKYMFCTANMSAYAFLAYLPKIKRVKNSNDLVQRVVWGVADTFEDLEQETYRALIDDEIAELIPPPSVYPVGPIIKPTVGTSQNQAIHCLSWLDNQPNGSVLFVSFGSGGSLSSEQVTELAFGLELSQKRFIWVVRNSIDFVLPSSYYLDAGNTKEIDPSDFLPDGFLTRTHQVGLVLPNWAPQVEILSHASVGCFLSHCGWNSTLESILNGVPMIPWPLFADQHLNATFLSDDIKVAARTQIPPGKEVIRREEIERMIRLVMEEGDEEGQKLRRRAKELKTSALRAISIGGSSYNSLCQLVEKWNTESDSVQL</sequence>
<evidence type="ECO:0000256" key="4">
    <source>
        <dbReference type="RuleBase" id="RU003718"/>
    </source>
</evidence>
<keyword evidence="7" id="KW-1185">Reference proteome</keyword>
<gene>
    <name evidence="6" type="ORF">C5167_013976</name>
</gene>
<dbReference type="PANTHER" id="PTHR48046">
    <property type="entry name" value="UDP-GLYCOSYLTRANSFERASE 72E1"/>
    <property type="match status" value="1"/>
</dbReference>